<gene>
    <name evidence="2" type="ORF">GSMUA_32020.1</name>
</gene>
<feature type="compositionally biased region" description="Basic and acidic residues" evidence="1">
    <location>
        <begin position="90"/>
        <end position="99"/>
    </location>
</feature>
<dbReference type="Gramene" id="Ma07_t22430.1">
    <property type="protein sequence ID" value="Ma07_p22430.1"/>
    <property type="gene ID" value="Ma07_g22430"/>
</dbReference>
<feature type="region of interest" description="Disordered" evidence="1">
    <location>
        <begin position="72"/>
        <end position="99"/>
    </location>
</feature>
<sequence>MRERKEGKRDPACPKDLLRQDPLALAIIPALCCSTSWEPVLAAWAAQFPPVVVLRILPREIKLMTWTPLQMDLGSRPRQRGGPGGHHRAKGEEVRSTERAHGTLLWHQCMKE</sequence>
<name>A0A804JYJ8_MUSAM</name>
<evidence type="ECO:0000313" key="3">
    <source>
        <dbReference type="EnsemblPlants" id="Ma07_p22430.1"/>
    </source>
</evidence>
<dbReference type="EMBL" id="HG996473">
    <property type="protein sequence ID" value="CAG1857436.1"/>
    <property type="molecule type" value="Genomic_DNA"/>
</dbReference>
<organism evidence="3 4">
    <name type="scientific">Musa acuminata subsp. malaccensis</name>
    <name type="common">Wild banana</name>
    <name type="synonym">Musa malaccensis</name>
    <dbReference type="NCBI Taxonomy" id="214687"/>
    <lineage>
        <taxon>Eukaryota</taxon>
        <taxon>Viridiplantae</taxon>
        <taxon>Streptophyta</taxon>
        <taxon>Embryophyta</taxon>
        <taxon>Tracheophyta</taxon>
        <taxon>Spermatophyta</taxon>
        <taxon>Magnoliopsida</taxon>
        <taxon>Liliopsida</taxon>
        <taxon>Zingiberales</taxon>
        <taxon>Musaceae</taxon>
        <taxon>Musa</taxon>
    </lineage>
</organism>
<dbReference type="Proteomes" id="UP000012960">
    <property type="component" value="Unplaced"/>
</dbReference>
<reference evidence="2" key="1">
    <citation type="submission" date="2021-03" db="EMBL/GenBank/DDBJ databases">
        <authorList>
            <consortium name="Genoscope - CEA"/>
            <person name="William W."/>
        </authorList>
    </citation>
    <scope>NUCLEOTIDE SEQUENCE</scope>
    <source>
        <strain evidence="2">Doubled-haploid Pahang</strain>
    </source>
</reference>
<reference evidence="3" key="2">
    <citation type="submission" date="2021-05" db="UniProtKB">
        <authorList>
            <consortium name="EnsemblPlants"/>
        </authorList>
    </citation>
    <scope>IDENTIFICATION</scope>
    <source>
        <strain evidence="3">subsp. malaccensis</strain>
    </source>
</reference>
<accession>A0A804JYJ8</accession>
<evidence type="ECO:0000256" key="1">
    <source>
        <dbReference type="SAM" id="MobiDB-lite"/>
    </source>
</evidence>
<dbReference type="AlphaFoldDB" id="A0A804JYJ8"/>
<dbReference type="InParanoid" id="A0A804JYJ8"/>
<evidence type="ECO:0000313" key="4">
    <source>
        <dbReference type="Proteomes" id="UP000012960"/>
    </source>
</evidence>
<protein>
    <submittedName>
        <fullName evidence="2">(wild Malaysian banana) hypothetical protein</fullName>
    </submittedName>
</protein>
<dbReference type="EnsemblPlants" id="Ma07_t22430.1">
    <property type="protein sequence ID" value="Ma07_p22430.1"/>
    <property type="gene ID" value="Ma07_g22430"/>
</dbReference>
<keyword evidence="4" id="KW-1185">Reference proteome</keyword>
<evidence type="ECO:0000313" key="2">
    <source>
        <dbReference type="EMBL" id="CAG1857436.1"/>
    </source>
</evidence>
<proteinExistence type="predicted"/>